<accession>A0A1I0B3E4</accession>
<sequence>MDNKLREEISKSYLYGNTGDRQTSPRSLGTLEYDQTFGAAGKLRLGNDNGWATCIIPSVAKPGYFLATYYDILNVDAPPRQYDAFVVRFDAAGNIDASFGNLGTGSIKAHFTKDPGKISVLRGLHETTTGDIFNWGHALWVDNQIIQHAYALTKRLSDGAPDSSFGIEGKVDIDTFAAPDAQLFDGNACIVCSSGIFVGTAEYNKSPPDFHIARLTQEGALDTAFQKDGILTPRHPDYPKKMIRIWSLAPSQDGGILACGTTHLPDGFGLGGLIMKFDTEGNLDKSFGTNGFSETEIAGQFYEFHSVCEAPPFMLVAGTSLQYAWRSLVGLYGTNGSPEESFNGGKPAVHAFIDPPYLDRWHQASIAAQTPEKVIAVGSWDLPASPRGPVIGRFNMDGSVDETFVPNPAKFGTLIDADFLPNASTGFVHPRPDQILVAGESNGKPTILAVKV</sequence>
<dbReference type="Gene3D" id="2.80.10.50">
    <property type="match status" value="1"/>
</dbReference>
<dbReference type="OrthoDB" id="6841461at2"/>
<dbReference type="Pfam" id="PF17164">
    <property type="entry name" value="DUF5122"/>
    <property type="match status" value="1"/>
</dbReference>
<gene>
    <name evidence="1" type="ORF">SAMN05216197_10547</name>
</gene>
<organism evidence="1 2">
    <name type="scientific">Pseudomonas graminis</name>
    <dbReference type="NCBI Taxonomy" id="158627"/>
    <lineage>
        <taxon>Bacteria</taxon>
        <taxon>Pseudomonadati</taxon>
        <taxon>Pseudomonadota</taxon>
        <taxon>Gammaproteobacteria</taxon>
        <taxon>Pseudomonadales</taxon>
        <taxon>Pseudomonadaceae</taxon>
        <taxon>Pseudomonas</taxon>
    </lineage>
</organism>
<name>A0A1I0B3E4_9PSED</name>
<evidence type="ECO:0000313" key="2">
    <source>
        <dbReference type="Proteomes" id="UP000182332"/>
    </source>
</evidence>
<evidence type="ECO:0000313" key="1">
    <source>
        <dbReference type="EMBL" id="SET01009.1"/>
    </source>
</evidence>
<protein>
    <submittedName>
        <fullName evidence="1">Delta-60 repeat domain-containing protein</fullName>
    </submittedName>
</protein>
<dbReference type="InterPro" id="IPR013431">
    <property type="entry name" value="Delta_60_rpt"/>
</dbReference>
<dbReference type="Proteomes" id="UP000182332">
    <property type="component" value="Unassembled WGS sequence"/>
</dbReference>
<dbReference type="AlphaFoldDB" id="A0A1I0B3E4"/>
<proteinExistence type="predicted"/>
<dbReference type="NCBIfam" id="TIGR02608">
    <property type="entry name" value="delta_60_rpt"/>
    <property type="match status" value="3"/>
</dbReference>
<reference evidence="1 2" key="1">
    <citation type="submission" date="2016-10" db="EMBL/GenBank/DDBJ databases">
        <authorList>
            <person name="de Groot N.N."/>
        </authorList>
    </citation>
    <scope>NUCLEOTIDE SEQUENCE [LARGE SCALE GENOMIC DNA]</scope>
    <source>
        <strain evidence="1 2">DSM 11363</strain>
    </source>
</reference>
<dbReference type="EMBL" id="FOHW01000005">
    <property type="protein sequence ID" value="SET01009.1"/>
    <property type="molecule type" value="Genomic_DNA"/>
</dbReference>
<dbReference type="RefSeq" id="WP_074885912.1">
    <property type="nucleotide sequence ID" value="NZ_FOHW01000005.1"/>
</dbReference>